<evidence type="ECO:0008006" key="9">
    <source>
        <dbReference type="Google" id="ProtNLM"/>
    </source>
</evidence>
<evidence type="ECO:0000256" key="3">
    <source>
        <dbReference type="ARBA" id="ARBA00022692"/>
    </source>
</evidence>
<keyword evidence="5 6" id="KW-0472">Membrane</keyword>
<accession>A0AAU9F5K8</accession>
<proteinExistence type="predicted"/>
<keyword evidence="2" id="KW-1003">Cell membrane</keyword>
<keyword evidence="4 6" id="KW-1133">Transmembrane helix</keyword>
<gene>
    <name evidence="7" type="ORF">FAK_41630</name>
</gene>
<dbReference type="RefSeq" id="WP_338603873.1">
    <property type="nucleotide sequence ID" value="NZ_AP028679.1"/>
</dbReference>
<feature type="transmembrane region" description="Helical" evidence="6">
    <location>
        <begin position="77"/>
        <end position="98"/>
    </location>
</feature>
<evidence type="ECO:0000313" key="8">
    <source>
        <dbReference type="Proteomes" id="UP001366166"/>
    </source>
</evidence>
<dbReference type="EMBL" id="AP028679">
    <property type="protein sequence ID" value="BEQ17097.1"/>
    <property type="molecule type" value="Genomic_DNA"/>
</dbReference>
<comment type="subcellular location">
    <subcellularLocation>
        <location evidence="1">Cell membrane</location>
        <topology evidence="1">Multi-pass membrane protein</topology>
    </subcellularLocation>
</comment>
<reference evidence="8" key="1">
    <citation type="journal article" date="2023" name="Arch. Microbiol.">
        <title>Desulfoferula mesophilus gen. nov. sp. nov., a mesophilic sulfate-reducing bacterium isolated from a brackish lake sediment.</title>
        <authorList>
            <person name="Watanabe T."/>
            <person name="Yabe T."/>
            <person name="Tsuji J.M."/>
            <person name="Fukui M."/>
        </authorList>
    </citation>
    <scope>NUCLEOTIDE SEQUENCE [LARGE SCALE GENOMIC DNA]</scope>
    <source>
        <strain evidence="8">12FAK</strain>
    </source>
</reference>
<sequence>MSATAIKSSGPTGVFLRQVITRALLFALGAALILTLIGQASWARGVALGALASAGNFLAMAWLLPRALDPAQRRGQAFTVLSVALRFGLMAAALAVALSMPQRVAPLAAAAGLFTVQFTLLSDRLLGGRLLGITSESR</sequence>
<evidence type="ECO:0000256" key="6">
    <source>
        <dbReference type="SAM" id="Phobius"/>
    </source>
</evidence>
<keyword evidence="8" id="KW-1185">Reference proteome</keyword>
<feature type="transmembrane region" description="Helical" evidence="6">
    <location>
        <begin position="104"/>
        <end position="121"/>
    </location>
</feature>
<dbReference type="Pfam" id="PF03899">
    <property type="entry name" value="ATP-synt_I"/>
    <property type="match status" value="1"/>
</dbReference>
<dbReference type="Proteomes" id="UP001366166">
    <property type="component" value="Chromosome"/>
</dbReference>
<feature type="transmembrane region" description="Helical" evidence="6">
    <location>
        <begin position="46"/>
        <end position="65"/>
    </location>
</feature>
<protein>
    <recommendedName>
        <fullName evidence="9">ATP synthase subunit I</fullName>
    </recommendedName>
</protein>
<dbReference type="GO" id="GO:0005886">
    <property type="term" value="C:plasma membrane"/>
    <property type="evidence" value="ECO:0007669"/>
    <property type="project" value="UniProtKB-SubCell"/>
</dbReference>
<keyword evidence="3 6" id="KW-0812">Transmembrane</keyword>
<evidence type="ECO:0000256" key="5">
    <source>
        <dbReference type="ARBA" id="ARBA00023136"/>
    </source>
</evidence>
<feature type="transmembrane region" description="Helical" evidence="6">
    <location>
        <begin position="20"/>
        <end position="40"/>
    </location>
</feature>
<evidence type="ECO:0000256" key="2">
    <source>
        <dbReference type="ARBA" id="ARBA00022475"/>
    </source>
</evidence>
<evidence type="ECO:0000256" key="1">
    <source>
        <dbReference type="ARBA" id="ARBA00004651"/>
    </source>
</evidence>
<dbReference type="InterPro" id="IPR005598">
    <property type="entry name" value="ATP_synth_I"/>
</dbReference>
<dbReference type="AlphaFoldDB" id="A0AAU9F5K8"/>
<organism evidence="7 8">
    <name type="scientific">Desulfoferula mesophila</name>
    <dbReference type="NCBI Taxonomy" id="3058419"/>
    <lineage>
        <taxon>Bacteria</taxon>
        <taxon>Pseudomonadati</taxon>
        <taxon>Thermodesulfobacteriota</taxon>
        <taxon>Desulfarculia</taxon>
        <taxon>Desulfarculales</taxon>
        <taxon>Desulfarculaceae</taxon>
        <taxon>Desulfoferula</taxon>
    </lineage>
</organism>
<name>A0AAU9F5K8_9BACT</name>
<evidence type="ECO:0000313" key="7">
    <source>
        <dbReference type="EMBL" id="BEQ17097.1"/>
    </source>
</evidence>
<dbReference type="KEGG" id="dmp:FAK_41630"/>
<evidence type="ECO:0000256" key="4">
    <source>
        <dbReference type="ARBA" id="ARBA00022989"/>
    </source>
</evidence>